<keyword evidence="3" id="KW-0804">Transcription</keyword>
<dbReference type="InterPro" id="IPR018060">
    <property type="entry name" value="HTH_AraC"/>
</dbReference>
<dbReference type="SUPFAM" id="SSF51215">
    <property type="entry name" value="Regulatory protein AraC"/>
    <property type="match status" value="1"/>
</dbReference>
<keyword evidence="1" id="KW-0805">Transcription regulation</keyword>
<feature type="domain" description="HTH araC/xylS-type" evidence="4">
    <location>
        <begin position="178"/>
        <end position="276"/>
    </location>
</feature>
<dbReference type="SUPFAM" id="SSF46689">
    <property type="entry name" value="Homeodomain-like"/>
    <property type="match status" value="2"/>
</dbReference>
<evidence type="ECO:0000313" key="6">
    <source>
        <dbReference type="Proteomes" id="UP000886804"/>
    </source>
</evidence>
<accession>A0A9D2RLE6</accession>
<dbReference type="PROSITE" id="PS00041">
    <property type="entry name" value="HTH_ARAC_FAMILY_1"/>
    <property type="match status" value="1"/>
</dbReference>
<evidence type="ECO:0000313" key="5">
    <source>
        <dbReference type="EMBL" id="HJB07718.1"/>
    </source>
</evidence>
<dbReference type="InterPro" id="IPR018062">
    <property type="entry name" value="HTH_AraC-typ_CS"/>
</dbReference>
<dbReference type="AlphaFoldDB" id="A0A9D2RLE6"/>
<evidence type="ECO:0000256" key="3">
    <source>
        <dbReference type="ARBA" id="ARBA00023163"/>
    </source>
</evidence>
<dbReference type="PANTHER" id="PTHR43280">
    <property type="entry name" value="ARAC-FAMILY TRANSCRIPTIONAL REGULATOR"/>
    <property type="match status" value="1"/>
</dbReference>
<dbReference type="GO" id="GO:0043565">
    <property type="term" value="F:sequence-specific DNA binding"/>
    <property type="evidence" value="ECO:0007669"/>
    <property type="project" value="InterPro"/>
</dbReference>
<dbReference type="InterPro" id="IPR009057">
    <property type="entry name" value="Homeodomain-like_sf"/>
</dbReference>
<dbReference type="Pfam" id="PF12833">
    <property type="entry name" value="HTH_18"/>
    <property type="match status" value="1"/>
</dbReference>
<dbReference type="PANTHER" id="PTHR43280:SF2">
    <property type="entry name" value="HTH-TYPE TRANSCRIPTIONAL REGULATOR EXSA"/>
    <property type="match status" value="1"/>
</dbReference>
<dbReference type="Gene3D" id="1.10.10.60">
    <property type="entry name" value="Homeodomain-like"/>
    <property type="match status" value="2"/>
</dbReference>
<dbReference type="PROSITE" id="PS01124">
    <property type="entry name" value="HTH_ARAC_FAMILY_2"/>
    <property type="match status" value="1"/>
</dbReference>
<evidence type="ECO:0000256" key="2">
    <source>
        <dbReference type="ARBA" id="ARBA00023125"/>
    </source>
</evidence>
<comment type="caution">
    <text evidence="5">The sequence shown here is derived from an EMBL/GenBank/DDBJ whole genome shotgun (WGS) entry which is preliminary data.</text>
</comment>
<gene>
    <name evidence="5" type="ORF">H9716_07615</name>
</gene>
<proteinExistence type="predicted"/>
<protein>
    <submittedName>
        <fullName evidence="5">AraC family transcriptional regulator</fullName>
    </submittedName>
</protein>
<evidence type="ECO:0000256" key="1">
    <source>
        <dbReference type="ARBA" id="ARBA00023015"/>
    </source>
</evidence>
<reference evidence="5" key="1">
    <citation type="journal article" date="2021" name="PeerJ">
        <title>Extensive microbial diversity within the chicken gut microbiome revealed by metagenomics and culture.</title>
        <authorList>
            <person name="Gilroy R."/>
            <person name="Ravi A."/>
            <person name="Getino M."/>
            <person name="Pursley I."/>
            <person name="Horton D.L."/>
            <person name="Alikhan N.F."/>
            <person name="Baker D."/>
            <person name="Gharbi K."/>
            <person name="Hall N."/>
            <person name="Watson M."/>
            <person name="Adriaenssens E.M."/>
            <person name="Foster-Nyarko E."/>
            <person name="Jarju S."/>
            <person name="Secka A."/>
            <person name="Antonio M."/>
            <person name="Oren A."/>
            <person name="Chaudhuri R.R."/>
            <person name="La Ragione R."/>
            <person name="Hildebrand F."/>
            <person name="Pallen M.J."/>
        </authorList>
    </citation>
    <scope>NUCLEOTIDE SEQUENCE</scope>
    <source>
        <strain evidence="5">CHK188-4685</strain>
    </source>
</reference>
<dbReference type="GO" id="GO:0003700">
    <property type="term" value="F:DNA-binding transcription factor activity"/>
    <property type="evidence" value="ECO:0007669"/>
    <property type="project" value="InterPro"/>
</dbReference>
<keyword evidence="2" id="KW-0238">DNA-binding</keyword>
<organism evidence="5 6">
    <name type="scientific">Candidatus Enterocloster faecavium</name>
    <dbReference type="NCBI Taxonomy" id="2838560"/>
    <lineage>
        <taxon>Bacteria</taxon>
        <taxon>Bacillati</taxon>
        <taxon>Bacillota</taxon>
        <taxon>Clostridia</taxon>
        <taxon>Lachnospirales</taxon>
        <taxon>Lachnospiraceae</taxon>
        <taxon>Enterocloster</taxon>
    </lineage>
</organism>
<dbReference type="SMART" id="SM00342">
    <property type="entry name" value="HTH_ARAC"/>
    <property type="match status" value="1"/>
</dbReference>
<sequence>MEKAYFEIQWPREKLVLACYTHDILNYRYNWHQSQYEITLLLHGKAEFCKETCTRIMEEDDLILVEPGIGHASFALCEDTYSLVIRFSDAIFSPLLRAGTSFLFPSCCTAQESRDSERFRQLRFYCAQTLMAASEGGPFASIMIRSCLGMIASTLCRSFDPQVQERPKENEWHAETVKRFISYLENNYASKLTLEDLARFSQYNRTYVSTIFKNTVGLNFHEYLTRLRMRRALFELSTTSKNLTEVAIDNGFSDLKTFNTRFKEIFKCTPSEYRKRLVPGRVVPVFGQKNFIPVQDARIQRKLNEYLHQTLL</sequence>
<dbReference type="Proteomes" id="UP000886804">
    <property type="component" value="Unassembled WGS sequence"/>
</dbReference>
<evidence type="ECO:0000259" key="4">
    <source>
        <dbReference type="PROSITE" id="PS01124"/>
    </source>
</evidence>
<reference evidence="5" key="2">
    <citation type="submission" date="2021-04" db="EMBL/GenBank/DDBJ databases">
        <authorList>
            <person name="Gilroy R."/>
        </authorList>
    </citation>
    <scope>NUCLEOTIDE SEQUENCE</scope>
    <source>
        <strain evidence="5">CHK188-4685</strain>
    </source>
</reference>
<name>A0A9D2RLE6_9FIRM</name>
<dbReference type="EMBL" id="DWYS01000092">
    <property type="protein sequence ID" value="HJB07718.1"/>
    <property type="molecule type" value="Genomic_DNA"/>
</dbReference>
<dbReference type="InterPro" id="IPR037923">
    <property type="entry name" value="HTH-like"/>
</dbReference>